<evidence type="ECO:0000256" key="11">
    <source>
        <dbReference type="PIRSR" id="PIRSR001558-1"/>
    </source>
</evidence>
<dbReference type="SUPFAM" id="SSF52440">
    <property type="entry name" value="PreATP-grasp domain"/>
    <property type="match status" value="1"/>
</dbReference>
<dbReference type="FunFam" id="3.30.1490.50:FF:000002">
    <property type="entry name" value="Glutathione synthetase"/>
    <property type="match status" value="1"/>
</dbReference>
<dbReference type="AlphaFoldDB" id="Q75BI7"/>
<dbReference type="GO" id="GO:0000287">
    <property type="term" value="F:magnesium ion binding"/>
    <property type="evidence" value="ECO:0007669"/>
    <property type="project" value="UniProtKB-UniRule"/>
</dbReference>
<sequence length="483" mass="54244">MTNTIPTLPEWSAEEVEQRLLPELLQWSLANGGTIYPPGFNINQAEALTMTLFPTPLPRKALEKAVRVQTTYNELYARIAQDKNGWLSEVTEQLANFDANFTGRLWKLYLEAQAIGISQKIGLGVFRSDYLLDADSGDLKQVEFNTVSVSFAGLSTKVGAVHNFLNESGKYSRNGGRFYESEVPISESAFLLPRALASAADKYNSLTGSRDTIVAFIVQRGERNVVDQRILEYNLFERQGVKSVRLMLHEVHERTRLDPITKRLYLTSTGQEIAVVYFRTCYSPQDFASEQDWKNRLSLELSYAIKAPNLLTQLSGTKKVQQLLSEEAVLAKFLPADRRSDIGATFVNLYPLDDSPLGKEGKRLALEMPERYVLKPQREGGGNNIYKEDIPAFLGTIPEEEWNGYVLMELINPKLNENVLVRGQELFQEPLISELGIYGTILFSDEEIYSNDYAGWLLRSKLPSSNEGGVAAGFGCVDSMVLY</sequence>
<dbReference type="EMBL" id="AE016816">
    <property type="protein sequence ID" value="AAS51510.1"/>
    <property type="molecule type" value="Genomic_DNA"/>
</dbReference>
<dbReference type="KEGG" id="ago:AGOS_ACR284C"/>
<dbReference type="InParanoid" id="Q75BI7"/>
<evidence type="ECO:0000256" key="7">
    <source>
        <dbReference type="ARBA" id="ARBA00022741"/>
    </source>
</evidence>
<feature type="binding site" evidence="12">
    <location>
        <position position="379"/>
    </location>
    <ligand>
        <name>Mg(2+)</name>
        <dbReference type="ChEBI" id="CHEBI:18420"/>
    </ligand>
</feature>
<dbReference type="HOGENOM" id="CLU_025152_2_1_1"/>
<dbReference type="InterPro" id="IPR004887">
    <property type="entry name" value="GSH_synth_subst-bd"/>
</dbReference>
<feature type="binding site" evidence="11">
    <location>
        <position position="143"/>
    </location>
    <ligand>
        <name>ATP</name>
        <dbReference type="ChEBI" id="CHEBI:30616"/>
    </ligand>
</feature>
<feature type="binding site" evidence="11">
    <location>
        <position position="461"/>
    </location>
    <ligand>
        <name>ATP</name>
        <dbReference type="ChEBI" id="CHEBI:30616"/>
    </ligand>
</feature>
<dbReference type="UniPathway" id="UPA00142">
    <property type="reaction ID" value="UER00210"/>
</dbReference>
<evidence type="ECO:0000313" key="16">
    <source>
        <dbReference type="Proteomes" id="UP000000591"/>
    </source>
</evidence>
<dbReference type="InterPro" id="IPR014042">
    <property type="entry name" value="Glutathione_synthase_a-hlx"/>
</dbReference>
<dbReference type="PIRSF" id="PIRSF001558">
    <property type="entry name" value="GSHase"/>
    <property type="match status" value="1"/>
</dbReference>
<dbReference type="Gene3D" id="3.30.1490.80">
    <property type="match status" value="1"/>
</dbReference>
<dbReference type="OMA" id="NGLVMYP"/>
<dbReference type="Gene3D" id="3.30.470.20">
    <property type="entry name" value="ATP-grasp fold, B domain"/>
    <property type="match status" value="1"/>
</dbReference>
<feature type="binding site" evidence="11">
    <location>
        <position position="459"/>
    </location>
    <ligand>
        <name>substrate</name>
    </ligand>
</feature>
<keyword evidence="16" id="KW-1185">Reference proteome</keyword>
<feature type="binding site" evidence="12">
    <location>
        <position position="145"/>
    </location>
    <ligand>
        <name>Mg(2+)</name>
        <dbReference type="ChEBI" id="CHEBI:18420"/>
    </ligand>
</feature>
<feature type="binding site" evidence="13">
    <location>
        <begin position="470"/>
        <end position="471"/>
    </location>
    <ligand>
        <name>substrate</name>
    </ligand>
</feature>
<evidence type="ECO:0000259" key="14">
    <source>
        <dbReference type="Pfam" id="PF03199"/>
    </source>
</evidence>
<reference evidence="16" key="2">
    <citation type="journal article" date="2013" name="G3 (Bethesda)">
        <title>Genomes of Ashbya fungi isolated from insects reveal four mating-type loci, numerous translocations, lack of transposons, and distinct gene duplications.</title>
        <authorList>
            <person name="Dietrich F.S."/>
            <person name="Voegeli S."/>
            <person name="Kuo S."/>
            <person name="Philippsen P."/>
        </authorList>
    </citation>
    <scope>GENOME REANNOTATION</scope>
    <source>
        <strain evidence="16">ATCC 10895 / CBS 109.51 / FGSC 9923 / NRRL Y-1056</strain>
    </source>
</reference>
<feature type="binding site" evidence="11">
    <location>
        <begin position="375"/>
        <end position="384"/>
    </location>
    <ligand>
        <name>ATP</name>
        <dbReference type="ChEBI" id="CHEBI:30616"/>
    </ligand>
</feature>
<evidence type="ECO:0000256" key="3">
    <source>
        <dbReference type="ARBA" id="ARBA00011738"/>
    </source>
</evidence>
<feature type="binding site" evidence="13">
    <location>
        <begin position="279"/>
        <end position="282"/>
    </location>
    <ligand>
        <name>substrate</name>
    </ligand>
</feature>
<dbReference type="RefSeq" id="NP_983686.1">
    <property type="nucleotide sequence ID" value="NM_209039.1"/>
</dbReference>
<feature type="binding site" evidence="11">
    <location>
        <position position="228"/>
    </location>
    <ligand>
        <name>substrate</name>
    </ligand>
</feature>
<dbReference type="InterPro" id="IPR014709">
    <property type="entry name" value="Glutathione_synthase_C_euk"/>
</dbReference>
<dbReference type="SUPFAM" id="SSF56059">
    <property type="entry name" value="Glutathione synthetase ATP-binding domain-like"/>
    <property type="match status" value="1"/>
</dbReference>
<dbReference type="GO" id="GO:0042803">
    <property type="term" value="F:protein homodimerization activity"/>
    <property type="evidence" value="ECO:0007669"/>
    <property type="project" value="EnsemblFungi"/>
</dbReference>
<comment type="cofactor">
    <cofactor evidence="10 12">
        <name>Mg(2+)</name>
        <dbReference type="ChEBI" id="CHEBI:18420"/>
    </cofactor>
    <text evidence="10 12">Binds 1 Mg(2+) ion per subunit.</text>
</comment>
<dbReference type="FunFam" id="3.40.50.1760:FF:000001">
    <property type="entry name" value="Glutathione synthetase"/>
    <property type="match status" value="1"/>
</dbReference>
<feature type="binding site" evidence="13">
    <location>
        <begin position="147"/>
        <end position="150"/>
    </location>
    <ligand>
        <name>substrate</name>
    </ligand>
</feature>
<feature type="binding site" evidence="11">
    <location>
        <position position="467"/>
    </location>
    <ligand>
        <name>ATP</name>
        <dbReference type="ChEBI" id="CHEBI:30616"/>
    </ligand>
</feature>
<feature type="binding site" evidence="12">
    <location>
        <position position="143"/>
    </location>
    <ligand>
        <name>Mg(2+)</name>
        <dbReference type="ChEBI" id="CHEBI:18420"/>
    </ligand>
</feature>
<proteinExistence type="inferred from homology"/>
<feature type="binding site" evidence="11">
    <location>
        <position position="127"/>
    </location>
    <ligand>
        <name>substrate</name>
    </ligand>
</feature>
<dbReference type="NCBIfam" id="TIGR01986">
    <property type="entry name" value="glut_syn_euk"/>
    <property type="match status" value="1"/>
</dbReference>
<feature type="binding site" evidence="11">
    <location>
        <begin position="408"/>
        <end position="411"/>
    </location>
    <ligand>
        <name>ATP</name>
        <dbReference type="ChEBI" id="CHEBI:30616"/>
    </ligand>
</feature>
<dbReference type="GO" id="GO:0005829">
    <property type="term" value="C:cytosol"/>
    <property type="evidence" value="ECO:0000318"/>
    <property type="project" value="GO_Central"/>
</dbReference>
<dbReference type="Pfam" id="PF03199">
    <property type="entry name" value="GSH_synthase"/>
    <property type="match status" value="1"/>
</dbReference>
<keyword evidence="5 10" id="KW-0317">Glutathione biosynthesis</keyword>
<evidence type="ECO:0000256" key="12">
    <source>
        <dbReference type="PIRSR" id="PIRSR001558-2"/>
    </source>
</evidence>
<evidence type="ECO:0000313" key="15">
    <source>
        <dbReference type="EMBL" id="AAS51510.1"/>
    </source>
</evidence>
<evidence type="ECO:0000256" key="4">
    <source>
        <dbReference type="ARBA" id="ARBA00022598"/>
    </source>
</evidence>
<gene>
    <name evidence="15" type="ORF">AGOS_ACR284C</name>
</gene>
<keyword evidence="6 10" id="KW-0479">Metal-binding</keyword>
<reference evidence="15 16" key="1">
    <citation type="journal article" date="2004" name="Science">
        <title>The Ashbya gossypii genome as a tool for mapping the ancient Saccharomyces cerevisiae genome.</title>
        <authorList>
            <person name="Dietrich F.S."/>
            <person name="Voegeli S."/>
            <person name="Brachat S."/>
            <person name="Lerch A."/>
            <person name="Gates K."/>
            <person name="Steiner S."/>
            <person name="Mohr C."/>
            <person name="Pohlmann R."/>
            <person name="Luedi P."/>
            <person name="Choi S."/>
            <person name="Wing R.A."/>
            <person name="Flavier A."/>
            <person name="Gaffney T.D."/>
            <person name="Philippsen P."/>
        </authorList>
    </citation>
    <scope>NUCLEOTIDE SEQUENCE [LARGE SCALE GENOMIC DNA]</scope>
    <source>
        <strain evidence="16">ATCC 10895 / CBS 109.51 / FGSC 9923 / NRRL Y-1056</strain>
    </source>
</reference>
<evidence type="ECO:0000256" key="9">
    <source>
        <dbReference type="ARBA" id="ARBA00022842"/>
    </source>
</evidence>
<dbReference type="Gene3D" id="3.30.1490.50">
    <property type="match status" value="1"/>
</dbReference>
<keyword evidence="9 10" id="KW-0460">Magnesium</keyword>
<dbReference type="InterPro" id="IPR005615">
    <property type="entry name" value="Glutathione_synthase"/>
</dbReference>
<dbReference type="EC" id="6.3.2.3" evidence="10"/>
<dbReference type="InterPro" id="IPR037013">
    <property type="entry name" value="GSH-S_sub-bd_sf"/>
</dbReference>
<dbReference type="InterPro" id="IPR014049">
    <property type="entry name" value="Glutathione_synthase_N_euk"/>
</dbReference>
<comment type="similarity">
    <text evidence="2 10">Belongs to the eukaryotic GSH synthase family.</text>
</comment>
<comment type="catalytic activity">
    <reaction evidence="10">
        <text>gamma-L-glutamyl-L-cysteine + glycine + ATP = glutathione + ADP + phosphate + H(+)</text>
        <dbReference type="Rhea" id="RHEA:13557"/>
        <dbReference type="ChEBI" id="CHEBI:15378"/>
        <dbReference type="ChEBI" id="CHEBI:30616"/>
        <dbReference type="ChEBI" id="CHEBI:43474"/>
        <dbReference type="ChEBI" id="CHEBI:57305"/>
        <dbReference type="ChEBI" id="CHEBI:57925"/>
        <dbReference type="ChEBI" id="CHEBI:58173"/>
        <dbReference type="ChEBI" id="CHEBI:456216"/>
        <dbReference type="EC" id="6.3.2.3"/>
    </reaction>
</comment>
<dbReference type="OrthoDB" id="2020073at2759"/>
<evidence type="ECO:0000256" key="1">
    <source>
        <dbReference type="ARBA" id="ARBA00004965"/>
    </source>
</evidence>
<evidence type="ECO:0000256" key="8">
    <source>
        <dbReference type="ARBA" id="ARBA00022840"/>
    </source>
</evidence>
<dbReference type="eggNOG" id="KOG0021">
    <property type="taxonomic scope" value="Eukaryota"/>
</dbReference>
<evidence type="ECO:0000256" key="2">
    <source>
        <dbReference type="ARBA" id="ARBA00010385"/>
    </source>
</evidence>
<keyword evidence="8 10" id="KW-0067">ATP-binding</keyword>
<dbReference type="FunCoup" id="Q75BI7">
    <property type="interactions" value="915"/>
</dbReference>
<dbReference type="GO" id="GO:0005524">
    <property type="term" value="F:ATP binding"/>
    <property type="evidence" value="ECO:0007669"/>
    <property type="project" value="UniProtKB-UniRule"/>
</dbReference>
<dbReference type="InterPro" id="IPR016185">
    <property type="entry name" value="PreATP-grasp_dom_sf"/>
</dbReference>
<name>Q75BI7_EREGS</name>
<dbReference type="Pfam" id="PF03917">
    <property type="entry name" value="GSH_synth_ATP"/>
    <property type="match status" value="1"/>
</dbReference>
<feature type="binding site" evidence="11">
    <location>
        <position position="434"/>
    </location>
    <ligand>
        <name>ATP</name>
        <dbReference type="ChEBI" id="CHEBI:30616"/>
    </ligand>
</feature>
<dbReference type="Proteomes" id="UP000000591">
    <property type="component" value="Chromosome III"/>
</dbReference>
<comment type="subunit">
    <text evidence="3">Homodimer.</text>
</comment>
<feature type="domain" description="Glutathione synthase substrate-binding" evidence="14">
    <location>
        <begin position="212"/>
        <end position="315"/>
    </location>
</feature>
<dbReference type="PANTHER" id="PTHR11130:SF0">
    <property type="entry name" value="GLUTATHIONE SYNTHETASE"/>
    <property type="match status" value="1"/>
</dbReference>
<dbReference type="PANTHER" id="PTHR11130">
    <property type="entry name" value="GLUTATHIONE SYNTHETASE"/>
    <property type="match status" value="1"/>
</dbReference>
<dbReference type="GO" id="GO:0004363">
    <property type="term" value="F:glutathione synthase activity"/>
    <property type="evidence" value="ECO:0000318"/>
    <property type="project" value="GO_Central"/>
</dbReference>
<dbReference type="Gene3D" id="1.10.1080.10">
    <property type="entry name" value="Glutathione Synthetase, Chain A, domain 3"/>
    <property type="match status" value="1"/>
</dbReference>
<comment type="pathway">
    <text evidence="1 10">Sulfur metabolism; glutathione biosynthesis; glutathione from L-cysteine and L-glutamate: step 2/2.</text>
</comment>
<dbReference type="GO" id="GO:0043295">
    <property type="term" value="F:glutathione binding"/>
    <property type="evidence" value="ECO:0000318"/>
    <property type="project" value="GO_Central"/>
</dbReference>
<organism evidence="15 16">
    <name type="scientific">Eremothecium gossypii (strain ATCC 10895 / CBS 109.51 / FGSC 9923 / NRRL Y-1056)</name>
    <name type="common">Yeast</name>
    <name type="synonym">Ashbya gossypii</name>
    <dbReference type="NCBI Taxonomy" id="284811"/>
    <lineage>
        <taxon>Eukaryota</taxon>
        <taxon>Fungi</taxon>
        <taxon>Dikarya</taxon>
        <taxon>Ascomycota</taxon>
        <taxon>Saccharomycotina</taxon>
        <taxon>Saccharomycetes</taxon>
        <taxon>Saccharomycetales</taxon>
        <taxon>Saccharomycetaceae</taxon>
        <taxon>Eremothecium</taxon>
    </lineage>
</organism>
<evidence type="ECO:0000256" key="10">
    <source>
        <dbReference type="PIRNR" id="PIRNR001558"/>
    </source>
</evidence>
<dbReference type="Gene3D" id="3.40.50.1760">
    <property type="entry name" value="Glutathione synthase, substrate-binding domain superfamily, eukaryotic"/>
    <property type="match status" value="1"/>
</dbReference>
<evidence type="ECO:0000256" key="5">
    <source>
        <dbReference type="ARBA" id="ARBA00022684"/>
    </source>
</evidence>
<feature type="binding site" evidence="13">
    <location>
        <begin position="222"/>
        <end position="224"/>
    </location>
    <ligand>
        <name>substrate</name>
    </ligand>
</feature>
<keyword evidence="4 10" id="KW-0436">Ligase</keyword>
<evidence type="ECO:0000256" key="13">
    <source>
        <dbReference type="PIRSR" id="PIRSR001558-3"/>
    </source>
</evidence>
<dbReference type="STRING" id="284811.Q75BI7"/>
<feature type="binding site" evidence="11">
    <location>
        <position position="386"/>
    </location>
    <ligand>
        <name>ATP</name>
        <dbReference type="ChEBI" id="CHEBI:30616"/>
    </ligand>
</feature>
<accession>Q75BI7</accession>
<protein>
    <recommendedName>
        <fullName evidence="10">Glutathione synthetase</fullName>
        <shortName evidence="10">GSH-S</shortName>
        <ecNumber evidence="10">6.3.2.3</ecNumber>
    </recommendedName>
</protein>
<keyword evidence="7 10" id="KW-0547">Nucleotide-binding</keyword>
<dbReference type="GeneID" id="4619821"/>
<evidence type="ECO:0000256" key="6">
    <source>
        <dbReference type="ARBA" id="ARBA00022723"/>
    </source>
</evidence>
<feature type="binding site" evidence="11">
    <location>
        <position position="318"/>
    </location>
    <ligand>
        <name>ATP</name>
        <dbReference type="ChEBI" id="CHEBI:30616"/>
    </ligand>
</feature>